<dbReference type="GO" id="GO:0006357">
    <property type="term" value="P:regulation of transcription by RNA polymerase II"/>
    <property type="evidence" value="ECO:0007669"/>
    <property type="project" value="TreeGrafter"/>
</dbReference>
<keyword evidence="2 4" id="KW-0863">Zinc-finger</keyword>
<dbReference type="InterPro" id="IPR001841">
    <property type="entry name" value="Znf_RING"/>
</dbReference>
<dbReference type="PROSITE" id="PS50089">
    <property type="entry name" value="ZF_RING_2"/>
    <property type="match status" value="1"/>
</dbReference>
<organism evidence="6 7">
    <name type="scientific">Theileria equi strain WA</name>
    <dbReference type="NCBI Taxonomy" id="1537102"/>
    <lineage>
        <taxon>Eukaryota</taxon>
        <taxon>Sar</taxon>
        <taxon>Alveolata</taxon>
        <taxon>Apicomplexa</taxon>
        <taxon>Aconoidasida</taxon>
        <taxon>Piroplasmida</taxon>
        <taxon>Theileriidae</taxon>
        <taxon>Theileria</taxon>
    </lineage>
</organism>
<dbReference type="OrthoDB" id="5963at2759"/>
<dbReference type="InterPro" id="IPR015877">
    <property type="entry name" value="MAT1_centre"/>
</dbReference>
<evidence type="ECO:0000256" key="4">
    <source>
        <dbReference type="PROSITE-ProRule" id="PRU00175"/>
    </source>
</evidence>
<dbReference type="Pfam" id="PF06391">
    <property type="entry name" value="MAT1"/>
    <property type="match status" value="1"/>
</dbReference>
<dbReference type="eggNOG" id="ENOG502SH0V">
    <property type="taxonomic scope" value="Eukaryota"/>
</dbReference>
<dbReference type="GeneID" id="15807330"/>
<dbReference type="SMART" id="SM00184">
    <property type="entry name" value="RING"/>
    <property type="match status" value="1"/>
</dbReference>
<keyword evidence="7" id="KW-1185">Reference proteome</keyword>
<proteinExistence type="predicted"/>
<dbReference type="EMBL" id="CP001669">
    <property type="protein sequence ID" value="AFZ79431.1"/>
    <property type="molecule type" value="Genomic_DNA"/>
</dbReference>
<reference evidence="6 7" key="1">
    <citation type="journal article" date="2012" name="BMC Genomics">
        <title>Comparative genomic analysis and phylogenetic position of Theileria equi.</title>
        <authorList>
            <person name="Kappmeyer L.S."/>
            <person name="Thiagarajan M."/>
            <person name="Herndon D.R."/>
            <person name="Ramsay J.D."/>
            <person name="Caler E."/>
            <person name="Djikeng A."/>
            <person name="Gillespie J.J."/>
            <person name="Lau A.O."/>
            <person name="Roalson E.H."/>
            <person name="Silva J.C."/>
            <person name="Silva M.G."/>
            <person name="Suarez C.E."/>
            <person name="Ueti M.W."/>
            <person name="Nene V.M."/>
            <person name="Mealey R.H."/>
            <person name="Knowles D.P."/>
            <person name="Brayton K.A."/>
        </authorList>
    </citation>
    <scope>NUCLEOTIDE SEQUENCE [LARGE SCALE GENOMIC DNA]</scope>
    <source>
        <strain evidence="6 7">WA</strain>
    </source>
</reference>
<dbReference type="PROSITE" id="PS00518">
    <property type="entry name" value="ZF_RING_1"/>
    <property type="match status" value="1"/>
</dbReference>
<keyword evidence="3" id="KW-0862">Zinc</keyword>
<dbReference type="InterPro" id="IPR017907">
    <property type="entry name" value="Znf_RING_CS"/>
</dbReference>
<dbReference type="VEuPathDB" id="PiroplasmaDB:BEWA_022790"/>
<dbReference type="GO" id="GO:0008270">
    <property type="term" value="F:zinc ion binding"/>
    <property type="evidence" value="ECO:0007669"/>
    <property type="project" value="UniProtKB-KW"/>
</dbReference>
<evidence type="ECO:0000256" key="1">
    <source>
        <dbReference type="ARBA" id="ARBA00022723"/>
    </source>
</evidence>
<dbReference type="GO" id="GO:0006281">
    <property type="term" value="P:DNA repair"/>
    <property type="evidence" value="ECO:0007669"/>
    <property type="project" value="TreeGrafter"/>
</dbReference>
<dbReference type="KEGG" id="beq:BEWA_022790"/>
<evidence type="ECO:0000256" key="2">
    <source>
        <dbReference type="ARBA" id="ARBA00022771"/>
    </source>
</evidence>
<dbReference type="GO" id="GO:0016301">
    <property type="term" value="F:kinase activity"/>
    <property type="evidence" value="ECO:0007669"/>
    <property type="project" value="UniProtKB-KW"/>
</dbReference>
<sequence>MDTECPICLEIITPLSGKTLLVSEVCDHKICDVCAERQLASQAGHTQCAICRCHITRMSFVPFDICSIYYNSHKDARKRVLQVYNDTRINFQTTPEYNKYLEDREALIVELATCKNEVRRKTLEQEIKSYERANASRISENIAVQKAEHRKRIRSIVEKEKTFYEIVDKGAPFNPHKLQDLIHPLQKSCPSYFLDEGAVLASKGESKPLNAAIRSDSDIQRRVYTSRIEFLESDIAGGYSKDLVSTKCKMLTMATLLWNI</sequence>
<dbReference type="InterPro" id="IPR013083">
    <property type="entry name" value="Znf_RING/FYVE/PHD"/>
</dbReference>
<protein>
    <submittedName>
        <fullName evidence="6">CDK-activating kinase assembly factor, putative</fullName>
    </submittedName>
</protein>
<dbReference type="AlphaFoldDB" id="L0AWP2"/>
<evidence type="ECO:0000259" key="5">
    <source>
        <dbReference type="PROSITE" id="PS50089"/>
    </source>
</evidence>
<evidence type="ECO:0000313" key="7">
    <source>
        <dbReference type="Proteomes" id="UP000031512"/>
    </source>
</evidence>
<name>L0AWP2_THEEQ</name>
<dbReference type="GO" id="GO:0005675">
    <property type="term" value="C:transcription factor TFIIH holo complex"/>
    <property type="evidence" value="ECO:0007669"/>
    <property type="project" value="TreeGrafter"/>
</dbReference>
<dbReference type="PANTHER" id="PTHR12683">
    <property type="entry name" value="CDK-ACTIVATING KINASE ASSEMBLY FACTOR MAT1"/>
    <property type="match status" value="1"/>
</dbReference>
<dbReference type="Gene3D" id="3.30.40.10">
    <property type="entry name" value="Zinc/RING finger domain, C3HC4 (zinc finger)"/>
    <property type="match status" value="1"/>
</dbReference>
<feature type="domain" description="RING-type" evidence="5">
    <location>
        <begin position="5"/>
        <end position="52"/>
    </location>
</feature>
<dbReference type="PANTHER" id="PTHR12683:SF13">
    <property type="entry name" value="CDK-ACTIVATING KINASE ASSEMBLY FACTOR MAT1"/>
    <property type="match status" value="1"/>
</dbReference>
<evidence type="ECO:0000313" key="6">
    <source>
        <dbReference type="EMBL" id="AFZ79431.1"/>
    </source>
</evidence>
<evidence type="ECO:0000256" key="3">
    <source>
        <dbReference type="ARBA" id="ARBA00022833"/>
    </source>
</evidence>
<keyword evidence="1" id="KW-0479">Metal-binding</keyword>
<dbReference type="STRING" id="1537102.L0AWP2"/>
<dbReference type="Proteomes" id="UP000031512">
    <property type="component" value="Chromosome 1"/>
</dbReference>
<keyword evidence="6" id="KW-0808">Transferase</keyword>
<accession>L0AWP2</accession>
<dbReference type="SUPFAM" id="SSF57850">
    <property type="entry name" value="RING/U-box"/>
    <property type="match status" value="1"/>
</dbReference>
<gene>
    <name evidence="6" type="ORF">BEWA_022790</name>
</gene>
<keyword evidence="6" id="KW-0418">Kinase</keyword>
<dbReference type="RefSeq" id="XP_004829097.1">
    <property type="nucleotide sequence ID" value="XM_004829040.1"/>
</dbReference>